<comment type="caution">
    <text evidence="1">The sequence shown here is derived from an EMBL/GenBank/DDBJ whole genome shotgun (WGS) entry which is preliminary data.</text>
</comment>
<evidence type="ECO:0000313" key="1">
    <source>
        <dbReference type="EMBL" id="TMS38760.1"/>
    </source>
</evidence>
<organism evidence="1 2">
    <name type="scientific">Steinernema carpocapsae</name>
    <name type="common">Entomopathogenic nematode</name>
    <dbReference type="NCBI Taxonomy" id="34508"/>
    <lineage>
        <taxon>Eukaryota</taxon>
        <taxon>Metazoa</taxon>
        <taxon>Ecdysozoa</taxon>
        <taxon>Nematoda</taxon>
        <taxon>Chromadorea</taxon>
        <taxon>Rhabditida</taxon>
        <taxon>Tylenchina</taxon>
        <taxon>Panagrolaimomorpha</taxon>
        <taxon>Strongyloidoidea</taxon>
        <taxon>Steinernematidae</taxon>
        <taxon>Steinernema</taxon>
    </lineage>
</organism>
<sequence>MNFVPFNFIDDVTRDLKRRHVEKNLLALSGNWGEAARARLDGPDAKILIDVNHSGLEYFITSDSDRREIRGVCIRYFANNAEKRYEDPESTLTELIKIIQKTPAIESLHVMGEDWPPVIEEKDKIPEKHVIWSLIERLPYVLAVSISSSTPYNELIIPKAVHCLWVYDWKPFPESCKQFVIDGIKSGLLELVGFRIFGGTPIRPFVTDVLDACDARGKFERLSVDFECYNYCKENELFESGVIEFDNHSRNFLWVKRKYHFLDI</sequence>
<accession>A0A4U8UYX7</accession>
<proteinExistence type="predicted"/>
<evidence type="ECO:0000313" key="2">
    <source>
        <dbReference type="Proteomes" id="UP000298663"/>
    </source>
</evidence>
<reference evidence="1 2" key="1">
    <citation type="journal article" date="2015" name="Genome Biol.">
        <title>Comparative genomics of Steinernema reveals deeply conserved gene regulatory networks.</title>
        <authorList>
            <person name="Dillman A.R."/>
            <person name="Macchietto M."/>
            <person name="Porter C.F."/>
            <person name="Rogers A."/>
            <person name="Williams B."/>
            <person name="Antoshechkin I."/>
            <person name="Lee M.M."/>
            <person name="Goodwin Z."/>
            <person name="Lu X."/>
            <person name="Lewis E.E."/>
            <person name="Goodrich-Blair H."/>
            <person name="Stock S.P."/>
            <person name="Adams B.J."/>
            <person name="Sternberg P.W."/>
            <person name="Mortazavi A."/>
        </authorList>
    </citation>
    <scope>NUCLEOTIDE SEQUENCE [LARGE SCALE GENOMIC DNA]</scope>
    <source>
        <strain evidence="1 2">ALL</strain>
    </source>
</reference>
<dbReference type="AlphaFoldDB" id="A0A4U8UYX7"/>
<reference evidence="1 2" key="2">
    <citation type="journal article" date="2019" name="G3 (Bethesda)">
        <title>Hybrid Assembly of the Genome of the Entomopathogenic Nematode Steinernema carpocapsae Identifies the X-Chromosome.</title>
        <authorList>
            <person name="Serra L."/>
            <person name="Macchietto M."/>
            <person name="Macias-Munoz A."/>
            <person name="McGill C.J."/>
            <person name="Rodriguez I.M."/>
            <person name="Rodriguez B."/>
            <person name="Murad R."/>
            <person name="Mortazavi A."/>
        </authorList>
    </citation>
    <scope>NUCLEOTIDE SEQUENCE [LARGE SCALE GENOMIC DNA]</scope>
    <source>
        <strain evidence="1 2">ALL</strain>
    </source>
</reference>
<keyword evidence="2" id="KW-1185">Reference proteome</keyword>
<dbReference type="Proteomes" id="UP000298663">
    <property type="component" value="Unassembled WGS sequence"/>
</dbReference>
<dbReference type="EMBL" id="AZBU02000001">
    <property type="protein sequence ID" value="TMS38760.1"/>
    <property type="molecule type" value="Genomic_DNA"/>
</dbReference>
<gene>
    <name evidence="1" type="ORF">L596_005410</name>
</gene>
<name>A0A4U8UYX7_STECR</name>
<protein>
    <submittedName>
        <fullName evidence="1">Uncharacterized protein</fullName>
    </submittedName>
</protein>